<dbReference type="Proteomes" id="UP000027443">
    <property type="component" value="Unassembled WGS sequence"/>
</dbReference>
<evidence type="ECO:0000313" key="2">
    <source>
        <dbReference type="Proteomes" id="UP000027443"/>
    </source>
</evidence>
<keyword evidence="2" id="KW-1185">Reference proteome</keyword>
<comment type="caution">
    <text evidence="1">The sequence shown here is derived from an EMBL/GenBank/DDBJ whole genome shotgun (WGS) entry which is preliminary data.</text>
</comment>
<organism evidence="1 2">
    <name type="scientific">Streptomyces wadayamensis</name>
    <dbReference type="NCBI Taxonomy" id="141454"/>
    <lineage>
        <taxon>Bacteria</taxon>
        <taxon>Bacillati</taxon>
        <taxon>Actinomycetota</taxon>
        <taxon>Actinomycetes</taxon>
        <taxon>Kitasatosporales</taxon>
        <taxon>Streptomycetaceae</taxon>
        <taxon>Streptomyces</taxon>
    </lineage>
</organism>
<protein>
    <submittedName>
        <fullName evidence="1">Uncharacterized protein</fullName>
    </submittedName>
</protein>
<sequence>MVQTRAQNSFQAGVELGEAGRASGWRCGGLGREVLVEAGQDGQLGVISSVSCSDRQVCGVVRRASVITAGSFASVFASPGRGR</sequence>
<proteinExistence type="predicted"/>
<gene>
    <name evidence="1" type="ORF">DC60_29810</name>
</gene>
<accession>A0ABR4SB03</accession>
<evidence type="ECO:0000313" key="1">
    <source>
        <dbReference type="EMBL" id="KDR62849.1"/>
    </source>
</evidence>
<reference evidence="1 2" key="1">
    <citation type="submission" date="2014-03" db="EMBL/GenBank/DDBJ databases">
        <title>Genome Sequence of Streptomyces wadayamensis A23 strain, an endophytic actinobacteria from Citrus reticulata.</title>
        <authorList>
            <person name="de Oliveira L.G."/>
            <person name="Tormet G.D."/>
            <person name="Marcon J."/>
            <person name="Samborsky M."/>
            <person name="Araujo W.L."/>
            <person name="de Azevedo J.L."/>
        </authorList>
    </citation>
    <scope>NUCLEOTIDE SEQUENCE [LARGE SCALE GENOMIC DNA]</scope>
    <source>
        <strain evidence="1 2">A23</strain>
    </source>
</reference>
<name>A0ABR4SB03_9ACTN</name>
<dbReference type="EMBL" id="JHDU01000013">
    <property type="protein sequence ID" value="KDR62849.1"/>
    <property type="molecule type" value="Genomic_DNA"/>
</dbReference>